<keyword evidence="1" id="KW-1133">Transmembrane helix</keyword>
<dbReference type="AlphaFoldDB" id="A0A2M4DI03"/>
<proteinExistence type="predicted"/>
<protein>
    <submittedName>
        <fullName evidence="2">Putative secreted protein</fullName>
    </submittedName>
</protein>
<keyword evidence="1" id="KW-0472">Membrane</keyword>
<accession>A0A2M4DI03</accession>
<evidence type="ECO:0000313" key="2">
    <source>
        <dbReference type="EMBL" id="MBW76778.1"/>
    </source>
</evidence>
<organism evidence="2">
    <name type="scientific">Anopheles darlingi</name>
    <name type="common">Mosquito</name>
    <dbReference type="NCBI Taxonomy" id="43151"/>
    <lineage>
        <taxon>Eukaryota</taxon>
        <taxon>Metazoa</taxon>
        <taxon>Ecdysozoa</taxon>
        <taxon>Arthropoda</taxon>
        <taxon>Hexapoda</taxon>
        <taxon>Insecta</taxon>
        <taxon>Pterygota</taxon>
        <taxon>Neoptera</taxon>
        <taxon>Endopterygota</taxon>
        <taxon>Diptera</taxon>
        <taxon>Nematocera</taxon>
        <taxon>Culicoidea</taxon>
        <taxon>Culicidae</taxon>
        <taxon>Anophelinae</taxon>
        <taxon>Anopheles</taxon>
    </lineage>
</organism>
<dbReference type="EMBL" id="GGFL01012600">
    <property type="protein sequence ID" value="MBW76778.1"/>
    <property type="molecule type" value="Transcribed_RNA"/>
</dbReference>
<keyword evidence="1" id="KW-0812">Transmembrane</keyword>
<reference evidence="2" key="1">
    <citation type="submission" date="2018-01" db="EMBL/GenBank/DDBJ databases">
        <title>An insight into the sialome of Amazonian anophelines.</title>
        <authorList>
            <person name="Ribeiro J.M."/>
            <person name="Scarpassa V."/>
            <person name="Calvo E."/>
        </authorList>
    </citation>
    <scope>NUCLEOTIDE SEQUENCE</scope>
</reference>
<name>A0A2M4DI03_ANODA</name>
<sequence>MSCFSSINLTRPGPCHGRRCLSAFMLLFATFAALLAINYHFPRNASVCMYVLGKNRFSRRKRGVRG</sequence>
<evidence type="ECO:0000256" key="1">
    <source>
        <dbReference type="SAM" id="Phobius"/>
    </source>
</evidence>
<feature type="transmembrane region" description="Helical" evidence="1">
    <location>
        <begin position="21"/>
        <end position="41"/>
    </location>
</feature>